<dbReference type="EMBL" id="JAGTXO010000001">
    <property type="protein sequence ID" value="KAG8470369.1"/>
    <property type="molecule type" value="Genomic_DNA"/>
</dbReference>
<name>A0A8J5XTQ2_DIALT</name>
<dbReference type="OMA" id="NEKQQYE"/>
<gene>
    <name evidence="3" type="ORF">KFE25_008790</name>
</gene>
<keyword evidence="4" id="KW-1185">Reference proteome</keyword>
<evidence type="ECO:0000313" key="4">
    <source>
        <dbReference type="Proteomes" id="UP000751190"/>
    </source>
</evidence>
<protein>
    <submittedName>
        <fullName evidence="3">Uncharacterized protein</fullName>
    </submittedName>
</protein>
<dbReference type="InterPro" id="IPR038929">
    <property type="entry name" value="CCDC13"/>
</dbReference>
<feature type="compositionally biased region" description="Acidic residues" evidence="2">
    <location>
        <begin position="19"/>
        <end position="28"/>
    </location>
</feature>
<dbReference type="Proteomes" id="UP000751190">
    <property type="component" value="Unassembled WGS sequence"/>
</dbReference>
<dbReference type="OrthoDB" id="10258312at2759"/>
<evidence type="ECO:0000256" key="1">
    <source>
        <dbReference type="SAM" id="Coils"/>
    </source>
</evidence>
<feature type="region of interest" description="Disordered" evidence="2">
    <location>
        <begin position="75"/>
        <end position="104"/>
    </location>
</feature>
<dbReference type="PANTHER" id="PTHR31935">
    <property type="entry name" value="COILED-COIL DOMAIN-CONTAINING PROTEIN 13"/>
    <property type="match status" value="1"/>
</dbReference>
<keyword evidence="1" id="KW-0175">Coiled coil</keyword>
<accession>A0A8J5XTQ2</accession>
<feature type="coiled-coil region" evidence="1">
    <location>
        <begin position="114"/>
        <end position="173"/>
    </location>
</feature>
<dbReference type="AlphaFoldDB" id="A0A8J5XTQ2"/>
<evidence type="ECO:0000313" key="3">
    <source>
        <dbReference type="EMBL" id="KAG8470369.1"/>
    </source>
</evidence>
<reference evidence="3" key="1">
    <citation type="submission" date="2021-05" db="EMBL/GenBank/DDBJ databases">
        <title>The genome of the haptophyte Pavlova lutheri (Diacronema luteri, Pavlovales) - a model for lipid biosynthesis in eukaryotic algae.</title>
        <authorList>
            <person name="Hulatt C.J."/>
            <person name="Posewitz M.C."/>
        </authorList>
    </citation>
    <scope>NUCLEOTIDE SEQUENCE</scope>
    <source>
        <strain evidence="3">NIVA-4/92</strain>
    </source>
</reference>
<feature type="region of interest" description="Disordered" evidence="2">
    <location>
        <begin position="192"/>
        <end position="229"/>
    </location>
</feature>
<organism evidence="3 4">
    <name type="scientific">Diacronema lutheri</name>
    <name type="common">Unicellular marine alga</name>
    <name type="synonym">Monochrysis lutheri</name>
    <dbReference type="NCBI Taxonomy" id="2081491"/>
    <lineage>
        <taxon>Eukaryota</taxon>
        <taxon>Haptista</taxon>
        <taxon>Haptophyta</taxon>
        <taxon>Pavlovophyceae</taxon>
        <taxon>Pavlovales</taxon>
        <taxon>Pavlovaceae</taxon>
        <taxon>Diacronema</taxon>
    </lineage>
</organism>
<proteinExistence type="predicted"/>
<feature type="compositionally biased region" description="Low complexity" evidence="2">
    <location>
        <begin position="201"/>
        <end position="214"/>
    </location>
</feature>
<sequence>MDEEERIRQWKAQLQREMADDELDDDEHGELISKHPVPAPQHFDDEPLSDDEAGAVIAAAEEAGDDDLGLDLEEPAYRDKAPAHPSAFELPKGVATRQRTGYAEPELAVTQATIDALRAALHERDIELERLRRAVSAEPDGAGRPDDLRDQRLRELARKNRQLTQVVGKERAQQAALAAEVASLRAAASTAGPLGHAMQTGRAAPPGHPARAPASTPTSVEETPATRELRDKLASATAKLSEARQAQQALRAELAKVQRALAKEVGDDVPLAKVLDDGAGWRGRAQQITLLRAKLAELRRTATAAGVGVDEGGAGGGASSTVDERARGQLASIEQDRRREFERLALREQELISERADDRAKLDAVHARVKILEAEARSSRERVKLLLTKSENDDELVQALKAQLCKAVEKGGRRSSSRAASDASAVAAESAAALAELGAQKAELVEQNERQEQIILFLRDQLSRASIVRESEARPNLPPPHDLRHLEVENGKLRELAQLLQDKLARAMAE</sequence>
<comment type="caution">
    <text evidence="3">The sequence shown here is derived from an EMBL/GenBank/DDBJ whole genome shotgun (WGS) entry which is preliminary data.</text>
</comment>
<evidence type="ECO:0000256" key="2">
    <source>
        <dbReference type="SAM" id="MobiDB-lite"/>
    </source>
</evidence>
<feature type="coiled-coil region" evidence="1">
    <location>
        <begin position="434"/>
        <end position="510"/>
    </location>
</feature>
<dbReference type="PANTHER" id="PTHR31935:SF1">
    <property type="entry name" value="COILED-COIL DOMAIN-CONTAINING PROTEIN 13"/>
    <property type="match status" value="1"/>
</dbReference>
<feature type="region of interest" description="Disordered" evidence="2">
    <location>
        <begin position="17"/>
        <end position="49"/>
    </location>
</feature>